<reference evidence="2" key="1">
    <citation type="submission" date="2022-06" db="EMBL/GenBank/DDBJ databases">
        <authorList>
            <person name="Berger JAMES D."/>
            <person name="Berger JAMES D."/>
        </authorList>
    </citation>
    <scope>NUCLEOTIDE SEQUENCE [LARGE SCALE GENOMIC DNA]</scope>
</reference>
<dbReference type="AlphaFoldDB" id="A0AA85JQN4"/>
<organism evidence="2 3">
    <name type="scientific">Trichobilharzia regenti</name>
    <name type="common">Nasal bird schistosome</name>
    <dbReference type="NCBI Taxonomy" id="157069"/>
    <lineage>
        <taxon>Eukaryota</taxon>
        <taxon>Metazoa</taxon>
        <taxon>Spiralia</taxon>
        <taxon>Lophotrochozoa</taxon>
        <taxon>Platyhelminthes</taxon>
        <taxon>Trematoda</taxon>
        <taxon>Digenea</taxon>
        <taxon>Strigeidida</taxon>
        <taxon>Schistosomatoidea</taxon>
        <taxon>Schistosomatidae</taxon>
        <taxon>Trichobilharzia</taxon>
    </lineage>
</organism>
<dbReference type="PANTHER" id="PTHR21301:SF10">
    <property type="entry name" value="REVERSE TRANSCRIPTASE DOMAIN-CONTAINING PROTEIN"/>
    <property type="match status" value="1"/>
</dbReference>
<keyword evidence="2" id="KW-1185">Reference proteome</keyword>
<dbReference type="Proteomes" id="UP000050795">
    <property type="component" value="Unassembled WGS sequence"/>
</dbReference>
<proteinExistence type="predicted"/>
<dbReference type="Pfam" id="PF26215">
    <property type="entry name" value="HTH_animal"/>
    <property type="match status" value="1"/>
</dbReference>
<evidence type="ECO:0000313" key="3">
    <source>
        <dbReference type="WBParaSite" id="TREG1_34760.1"/>
    </source>
</evidence>
<dbReference type="InterPro" id="IPR058912">
    <property type="entry name" value="HTH_animal"/>
</dbReference>
<dbReference type="PANTHER" id="PTHR21301">
    <property type="entry name" value="REVERSE TRANSCRIPTASE"/>
    <property type="match status" value="1"/>
</dbReference>
<dbReference type="WBParaSite" id="TREG1_34760.1">
    <property type="protein sequence ID" value="TREG1_34760.1"/>
    <property type="gene ID" value="TREG1_34760"/>
</dbReference>
<evidence type="ECO:0000313" key="2">
    <source>
        <dbReference type="Proteomes" id="UP000050795"/>
    </source>
</evidence>
<accession>A0AA85JQN4</accession>
<name>A0AA85JQN4_TRIRE</name>
<protein>
    <recommendedName>
        <fullName evidence="1">Helix-turn-helix domain-containing protein</fullName>
    </recommendedName>
</protein>
<sequence length="278" mass="32009">MENESSIHFLDVNLSRRTDGTLKRSIYRKLLWNGQLTNFYSWVPIGRKRNLVRSLATRIRRICSTDTVEDELYTLRKILMENGFPPRFIDKNIHSKPTKRDLSTAPKKILYMSLEFKGDLASDIMKRRISQSLKRTFPAASLRIAFTSRPLLFNNLKDKIPMLTNSMCVYQFTCSCGARYIGRSTRVLSKRVQEHYPAWLRKGGSGAIRSAIIEHLVENDHPISIASAFKVIYKAKSNLPKSLRTRLICIAEALAIETEKPDLCVQKKFVQPLQLSWS</sequence>
<evidence type="ECO:0000259" key="1">
    <source>
        <dbReference type="Pfam" id="PF26215"/>
    </source>
</evidence>
<feature type="domain" description="Helix-turn-helix" evidence="1">
    <location>
        <begin position="35"/>
        <end position="94"/>
    </location>
</feature>
<reference evidence="3" key="2">
    <citation type="submission" date="2023-11" db="UniProtKB">
        <authorList>
            <consortium name="WormBaseParasite"/>
        </authorList>
    </citation>
    <scope>IDENTIFICATION</scope>
</reference>